<reference evidence="1 2" key="1">
    <citation type="submission" date="2014-04" db="EMBL/GenBank/DDBJ databases">
        <authorList>
            <consortium name="DOE Joint Genome Institute"/>
            <person name="Kuo A."/>
            <person name="Kohler A."/>
            <person name="Costa M.D."/>
            <person name="Nagy L.G."/>
            <person name="Floudas D."/>
            <person name="Copeland A."/>
            <person name="Barry K.W."/>
            <person name="Cichocki N."/>
            <person name="Veneault-Fourrey C."/>
            <person name="LaButti K."/>
            <person name="Lindquist E.A."/>
            <person name="Lipzen A."/>
            <person name="Lundell T."/>
            <person name="Morin E."/>
            <person name="Murat C."/>
            <person name="Sun H."/>
            <person name="Tunlid A."/>
            <person name="Henrissat B."/>
            <person name="Grigoriev I.V."/>
            <person name="Hibbett D.S."/>
            <person name="Martin F."/>
            <person name="Nordberg H.P."/>
            <person name="Cantor M.N."/>
            <person name="Hua S.X."/>
        </authorList>
    </citation>
    <scope>NUCLEOTIDE SEQUENCE [LARGE SCALE GENOMIC DNA]</scope>
    <source>
        <strain evidence="1 2">Marx 270</strain>
    </source>
</reference>
<proteinExistence type="predicted"/>
<evidence type="ECO:0000313" key="1">
    <source>
        <dbReference type="EMBL" id="KIO07642.1"/>
    </source>
</evidence>
<gene>
    <name evidence="1" type="ORF">M404DRAFT_23495</name>
</gene>
<dbReference type="Proteomes" id="UP000054217">
    <property type="component" value="Unassembled WGS sequence"/>
</dbReference>
<name>A0A0C3KDE1_PISTI</name>
<dbReference type="InParanoid" id="A0A0C3KDE1"/>
<keyword evidence="2" id="KW-1185">Reference proteome</keyword>
<dbReference type="HOGENOM" id="CLU_2794946_0_0_1"/>
<dbReference type="EMBL" id="KN831959">
    <property type="protein sequence ID" value="KIO07642.1"/>
    <property type="molecule type" value="Genomic_DNA"/>
</dbReference>
<evidence type="ECO:0000313" key="2">
    <source>
        <dbReference type="Proteomes" id="UP000054217"/>
    </source>
</evidence>
<accession>A0A0C3KDE1</accession>
<reference evidence="2" key="2">
    <citation type="submission" date="2015-01" db="EMBL/GenBank/DDBJ databases">
        <title>Evolutionary Origins and Diversification of the Mycorrhizal Mutualists.</title>
        <authorList>
            <consortium name="DOE Joint Genome Institute"/>
            <consortium name="Mycorrhizal Genomics Consortium"/>
            <person name="Kohler A."/>
            <person name="Kuo A."/>
            <person name="Nagy L.G."/>
            <person name="Floudas D."/>
            <person name="Copeland A."/>
            <person name="Barry K.W."/>
            <person name="Cichocki N."/>
            <person name="Veneault-Fourrey C."/>
            <person name="LaButti K."/>
            <person name="Lindquist E.A."/>
            <person name="Lipzen A."/>
            <person name="Lundell T."/>
            <person name="Morin E."/>
            <person name="Murat C."/>
            <person name="Riley R."/>
            <person name="Ohm R."/>
            <person name="Sun H."/>
            <person name="Tunlid A."/>
            <person name="Henrissat B."/>
            <person name="Grigoriev I.V."/>
            <person name="Hibbett D.S."/>
            <person name="Martin F."/>
        </authorList>
    </citation>
    <scope>NUCLEOTIDE SEQUENCE [LARGE SCALE GENOMIC DNA]</scope>
    <source>
        <strain evidence="2">Marx 270</strain>
    </source>
</reference>
<sequence>MIPFGTRKVTTSFFSTLSTPHISHPAAHELRIPLAPLASPHWVSPSSPDSPESLGTNNSFPSFFIVVI</sequence>
<protein>
    <submittedName>
        <fullName evidence="1">Uncharacterized protein</fullName>
    </submittedName>
</protein>
<dbReference type="AlphaFoldDB" id="A0A0C3KDE1"/>
<organism evidence="1 2">
    <name type="scientific">Pisolithus tinctorius Marx 270</name>
    <dbReference type="NCBI Taxonomy" id="870435"/>
    <lineage>
        <taxon>Eukaryota</taxon>
        <taxon>Fungi</taxon>
        <taxon>Dikarya</taxon>
        <taxon>Basidiomycota</taxon>
        <taxon>Agaricomycotina</taxon>
        <taxon>Agaricomycetes</taxon>
        <taxon>Agaricomycetidae</taxon>
        <taxon>Boletales</taxon>
        <taxon>Sclerodermatineae</taxon>
        <taxon>Pisolithaceae</taxon>
        <taxon>Pisolithus</taxon>
    </lineage>
</organism>